<name>A0A0A9ATU4_ARUDO</name>
<dbReference type="AlphaFoldDB" id="A0A0A9ATU4"/>
<organism evidence="1">
    <name type="scientific">Arundo donax</name>
    <name type="common">Giant reed</name>
    <name type="synonym">Donax arundinaceus</name>
    <dbReference type="NCBI Taxonomy" id="35708"/>
    <lineage>
        <taxon>Eukaryota</taxon>
        <taxon>Viridiplantae</taxon>
        <taxon>Streptophyta</taxon>
        <taxon>Embryophyta</taxon>
        <taxon>Tracheophyta</taxon>
        <taxon>Spermatophyta</taxon>
        <taxon>Magnoliopsida</taxon>
        <taxon>Liliopsida</taxon>
        <taxon>Poales</taxon>
        <taxon>Poaceae</taxon>
        <taxon>PACMAD clade</taxon>
        <taxon>Arundinoideae</taxon>
        <taxon>Arundineae</taxon>
        <taxon>Arundo</taxon>
    </lineage>
</organism>
<dbReference type="EMBL" id="GBRH01244592">
    <property type="protein sequence ID" value="JAD53303.1"/>
    <property type="molecule type" value="Transcribed_RNA"/>
</dbReference>
<reference evidence="1" key="2">
    <citation type="journal article" date="2015" name="Data Brief">
        <title>Shoot transcriptome of the giant reed, Arundo donax.</title>
        <authorList>
            <person name="Barrero R.A."/>
            <person name="Guerrero F.D."/>
            <person name="Moolhuijzen P."/>
            <person name="Goolsby J.A."/>
            <person name="Tidwell J."/>
            <person name="Bellgard S.E."/>
            <person name="Bellgard M.I."/>
        </authorList>
    </citation>
    <scope>NUCLEOTIDE SEQUENCE</scope>
    <source>
        <tissue evidence="1">Shoot tissue taken approximately 20 cm above the soil surface</tissue>
    </source>
</reference>
<sequence length="53" mass="6243">MHYSGKSSISTNSVMKQLNIMMLMKYVKNNQERAIFRIELQRKNGLPRTRVSN</sequence>
<evidence type="ECO:0000313" key="1">
    <source>
        <dbReference type="EMBL" id="JAD53303.1"/>
    </source>
</evidence>
<accession>A0A0A9ATU4</accession>
<reference evidence="1" key="1">
    <citation type="submission" date="2014-09" db="EMBL/GenBank/DDBJ databases">
        <authorList>
            <person name="Magalhaes I.L.F."/>
            <person name="Oliveira U."/>
            <person name="Santos F.R."/>
            <person name="Vidigal T.H.D.A."/>
            <person name="Brescovit A.D."/>
            <person name="Santos A.J."/>
        </authorList>
    </citation>
    <scope>NUCLEOTIDE SEQUENCE</scope>
    <source>
        <tissue evidence="1">Shoot tissue taken approximately 20 cm above the soil surface</tissue>
    </source>
</reference>
<protein>
    <submittedName>
        <fullName evidence="1">Uncharacterized protein</fullName>
    </submittedName>
</protein>
<proteinExistence type="predicted"/>